<dbReference type="GO" id="GO:0046872">
    <property type="term" value="F:metal ion binding"/>
    <property type="evidence" value="ECO:0007669"/>
    <property type="project" value="UniProtKB-KW"/>
</dbReference>
<keyword evidence="1" id="KW-0004">4Fe-4S</keyword>
<proteinExistence type="predicted"/>
<dbReference type="EMBL" id="CP032097">
    <property type="protein sequence ID" value="AXX95536.1"/>
    <property type="molecule type" value="Genomic_DNA"/>
</dbReference>
<dbReference type="KEGG" id="aell:AELL_1883"/>
<dbReference type="PANTHER" id="PTHR43687">
    <property type="entry name" value="ADENYLYLSULFATE REDUCTASE, BETA SUBUNIT"/>
    <property type="match status" value="1"/>
</dbReference>
<evidence type="ECO:0000259" key="5">
    <source>
        <dbReference type="PROSITE" id="PS51379"/>
    </source>
</evidence>
<feature type="domain" description="4Fe-4S ferredoxin-type" evidence="5">
    <location>
        <begin position="235"/>
        <end position="264"/>
    </location>
</feature>
<dbReference type="AlphaFoldDB" id="A0A347U9K8"/>
<evidence type="ECO:0000256" key="3">
    <source>
        <dbReference type="ARBA" id="ARBA00023004"/>
    </source>
</evidence>
<sequence length="560" mass="63265">MQDFIYYSPEGLEFPVSEEIFVTTNIEDAKDKNFIISNTDEIASELTAKEIDFYIKNSQDILSNKIKNVSKLYEIAVTKYDSAQDISYSQKISKELLLITNTKEESNNFILKINADDFELYTINETILKKIEGHIGNLKVTVDDKGKDIVLNVSQIVWFGAKEEGLKQSGTFDINSSNIDEIIETLKANINSYSYKKFTTYDKTICQYDGRREVVCSKCEEVCPTVAITKDDKTKTLTFSQIDCHGCGGCISVCPSGALDYAPSNKEALFEMSKFYKDTHPLIIPSKMNIQDLEVSLKENILPFAIEGEKFLDETAFLTLLQMSGSQVVFYSDFLSKGTNDAIRIVNDIYQKKYQKNAILVAMNKEELEKATKEVSFVENTYFNFNQETLKKREVFSHRLQKIVGNDNLGEVITGEHIHYGKVKVNQDSCTLCLVCVGACNVGALIADAKDNTLRLNPSICTSCGYCEISCPEKDCLTIKRDVIELEPNWFKENILAQDKLFACVECGKEFATAKSIQKIASIMAPIFSSDSVKERSLYCCADCKPKIMMQNYFDKKNKD</sequence>
<evidence type="ECO:0000313" key="6">
    <source>
        <dbReference type="EMBL" id="AXX95536.1"/>
    </source>
</evidence>
<dbReference type="InterPro" id="IPR050572">
    <property type="entry name" value="Fe-S_Ferredoxin"/>
</dbReference>
<evidence type="ECO:0000313" key="8">
    <source>
        <dbReference type="Proteomes" id="UP000262582"/>
    </source>
</evidence>
<evidence type="ECO:0000313" key="7">
    <source>
        <dbReference type="EMBL" id="RXI31589.1"/>
    </source>
</evidence>
<dbReference type="InterPro" id="IPR017896">
    <property type="entry name" value="4Fe4S_Fe-S-bd"/>
</dbReference>
<gene>
    <name evidence="6" type="ORF">AELL_1883</name>
    <name evidence="7" type="ORF">CP962_05635</name>
</gene>
<dbReference type="Proteomes" id="UP000262582">
    <property type="component" value="Chromosome"/>
</dbReference>
<reference evidence="7 9" key="1">
    <citation type="submission" date="2017-09" db="EMBL/GenBank/DDBJ databases">
        <title>Genomics of the genus Arcobacter.</title>
        <authorList>
            <person name="Perez-Cataluna A."/>
            <person name="Figueras M.J."/>
            <person name="Salas-Masso N."/>
        </authorList>
    </citation>
    <scope>NUCLEOTIDE SEQUENCE [LARGE SCALE GENOMIC DNA]</scope>
    <source>
        <strain evidence="7 9">CECT 7837</strain>
    </source>
</reference>
<organism evidence="7 9">
    <name type="scientific">Arcobacter ellisii</name>
    <dbReference type="NCBI Taxonomy" id="913109"/>
    <lineage>
        <taxon>Bacteria</taxon>
        <taxon>Pseudomonadati</taxon>
        <taxon>Campylobacterota</taxon>
        <taxon>Epsilonproteobacteria</taxon>
        <taxon>Campylobacterales</taxon>
        <taxon>Arcobacteraceae</taxon>
        <taxon>Arcobacter</taxon>
    </lineage>
</organism>
<keyword evidence="2" id="KW-0479">Metal-binding</keyword>
<dbReference type="EMBL" id="NXIG01000004">
    <property type="protein sequence ID" value="RXI31589.1"/>
    <property type="molecule type" value="Genomic_DNA"/>
</dbReference>
<keyword evidence="4" id="KW-0411">Iron-sulfur</keyword>
<reference evidence="6 8" key="2">
    <citation type="submission" date="2018-08" db="EMBL/GenBank/DDBJ databases">
        <title>Complete genome of the Arcobacter ellisii type strain LMG 26155.</title>
        <authorList>
            <person name="Miller W.G."/>
            <person name="Yee E."/>
            <person name="Bono J.L."/>
        </authorList>
    </citation>
    <scope>NUCLEOTIDE SEQUENCE [LARGE SCALE GENOMIC DNA]</scope>
    <source>
        <strain evidence="6 8">LMG 26155</strain>
    </source>
</reference>
<dbReference type="RefSeq" id="WP_118917712.1">
    <property type="nucleotide sequence ID" value="NZ_CP032097.1"/>
</dbReference>
<dbReference type="Pfam" id="PF12838">
    <property type="entry name" value="Fer4_7"/>
    <property type="match status" value="1"/>
</dbReference>
<name>A0A347U9K8_9BACT</name>
<feature type="domain" description="4Fe-4S ferredoxin-type" evidence="5">
    <location>
        <begin position="452"/>
        <end position="482"/>
    </location>
</feature>
<feature type="domain" description="4Fe-4S ferredoxin-type" evidence="5">
    <location>
        <begin position="204"/>
        <end position="233"/>
    </location>
</feature>
<feature type="domain" description="4Fe-4S ferredoxin-type" evidence="5">
    <location>
        <begin position="421"/>
        <end position="450"/>
    </location>
</feature>
<keyword evidence="8" id="KW-1185">Reference proteome</keyword>
<dbReference type="OrthoDB" id="9808559at2"/>
<dbReference type="GO" id="GO:0051539">
    <property type="term" value="F:4 iron, 4 sulfur cluster binding"/>
    <property type="evidence" value="ECO:0007669"/>
    <property type="project" value="UniProtKB-KW"/>
</dbReference>
<evidence type="ECO:0000256" key="2">
    <source>
        <dbReference type="ARBA" id="ARBA00022723"/>
    </source>
</evidence>
<dbReference type="SUPFAM" id="SSF54862">
    <property type="entry name" value="4Fe-4S ferredoxins"/>
    <property type="match status" value="1"/>
</dbReference>
<keyword evidence="3" id="KW-0408">Iron</keyword>
<dbReference type="InterPro" id="IPR017900">
    <property type="entry name" value="4Fe4S_Fe_S_CS"/>
</dbReference>
<dbReference type="Pfam" id="PF13237">
    <property type="entry name" value="Fer4_10"/>
    <property type="match status" value="1"/>
</dbReference>
<dbReference type="Gene3D" id="3.30.70.20">
    <property type="match status" value="2"/>
</dbReference>
<protein>
    <submittedName>
        <fullName evidence="7">4Fe-4S ferredoxin</fullName>
    </submittedName>
    <submittedName>
        <fullName evidence="6">[4Fe-4S] dicluster domain-containing protein</fullName>
    </submittedName>
</protein>
<evidence type="ECO:0000313" key="9">
    <source>
        <dbReference type="Proteomes" id="UP000290588"/>
    </source>
</evidence>
<dbReference type="PROSITE" id="PS51379">
    <property type="entry name" value="4FE4S_FER_2"/>
    <property type="match status" value="4"/>
</dbReference>
<dbReference type="PROSITE" id="PS00198">
    <property type="entry name" value="4FE4S_FER_1"/>
    <property type="match status" value="2"/>
</dbReference>
<accession>A0A347U9K8</accession>
<evidence type="ECO:0000256" key="4">
    <source>
        <dbReference type="ARBA" id="ARBA00023014"/>
    </source>
</evidence>
<evidence type="ECO:0000256" key="1">
    <source>
        <dbReference type="ARBA" id="ARBA00022485"/>
    </source>
</evidence>
<dbReference type="Proteomes" id="UP000290588">
    <property type="component" value="Unassembled WGS sequence"/>
</dbReference>
<dbReference type="PANTHER" id="PTHR43687:SF4">
    <property type="entry name" value="BLR5484 PROTEIN"/>
    <property type="match status" value="1"/>
</dbReference>